<dbReference type="PANTHER" id="PTHR23336">
    <property type="entry name" value="ZINC FINGER CW-TYPE COILED-COIL DOMAIN PROTEIN 3"/>
    <property type="match status" value="1"/>
</dbReference>
<comment type="caution">
    <text evidence="2">The sequence shown here is derived from an EMBL/GenBank/DDBJ whole genome shotgun (WGS) entry which is preliminary data.</text>
</comment>
<dbReference type="EMBL" id="CACTIH010000226">
    <property type="protein sequence ID" value="CAA2957533.1"/>
    <property type="molecule type" value="Genomic_DNA"/>
</dbReference>
<keyword evidence="3" id="KW-1185">Reference proteome</keyword>
<dbReference type="Proteomes" id="UP000594638">
    <property type="component" value="Unassembled WGS sequence"/>
</dbReference>
<dbReference type="OrthoDB" id="757982at2759"/>
<feature type="region of interest" description="Disordered" evidence="1">
    <location>
        <begin position="20"/>
        <end position="64"/>
    </location>
</feature>
<dbReference type="PANTHER" id="PTHR23336:SF58">
    <property type="entry name" value="PROTEIN MICRORCHIDIA 4"/>
    <property type="match status" value="1"/>
</dbReference>
<protein>
    <submittedName>
        <fullName evidence="2">Uncharacterized protein</fullName>
    </submittedName>
</protein>
<dbReference type="Gramene" id="OE9A069765T1">
    <property type="protein sequence ID" value="OE9A069765C1"/>
    <property type="gene ID" value="OE9A069765"/>
</dbReference>
<gene>
    <name evidence="2" type="ORF">OLEA9_A069765</name>
</gene>
<feature type="compositionally biased region" description="Acidic residues" evidence="1">
    <location>
        <begin position="42"/>
        <end position="54"/>
    </location>
</feature>
<sequence>MARTENEIQVKQEIIELSRKIKSKTNDSQTPACIVNLSSSDSESDSDSDSDALSDNDIAGIFNKRPRESRGEIYGNKKKKNKRGKDLSFVLPVGFLDPLPAKEPVSRDSEAVLTLPAPPQRNAVIVSGCKQFWKAGNYDETPSGDWGSATGGMDHVRVHPKFLHSNATSHKWVLGAFAELLDNSLDEVCNGATYVNVDMVKSKKDGSKMLLIEAVDVAHTTISSSMVRPPANSGYTTNVLWLIAVCPDGVWILGLSALATGLCWLGISRYDVSCYFVP</sequence>
<proteinExistence type="predicted"/>
<dbReference type="GO" id="GO:0005634">
    <property type="term" value="C:nucleus"/>
    <property type="evidence" value="ECO:0007669"/>
    <property type="project" value="TreeGrafter"/>
</dbReference>
<evidence type="ECO:0000256" key="1">
    <source>
        <dbReference type="SAM" id="MobiDB-lite"/>
    </source>
</evidence>
<evidence type="ECO:0000313" key="2">
    <source>
        <dbReference type="EMBL" id="CAA2957533.1"/>
    </source>
</evidence>
<evidence type="ECO:0000313" key="3">
    <source>
        <dbReference type="Proteomes" id="UP000594638"/>
    </source>
</evidence>
<accession>A0A8S0PWG9</accession>
<reference evidence="2 3" key="1">
    <citation type="submission" date="2019-12" db="EMBL/GenBank/DDBJ databases">
        <authorList>
            <person name="Alioto T."/>
            <person name="Alioto T."/>
            <person name="Gomez Garrido J."/>
        </authorList>
    </citation>
    <scope>NUCLEOTIDE SEQUENCE [LARGE SCALE GENOMIC DNA]</scope>
</reference>
<dbReference type="AlphaFoldDB" id="A0A8S0PWG9"/>
<organism evidence="2 3">
    <name type="scientific">Olea europaea subsp. europaea</name>
    <dbReference type="NCBI Taxonomy" id="158383"/>
    <lineage>
        <taxon>Eukaryota</taxon>
        <taxon>Viridiplantae</taxon>
        <taxon>Streptophyta</taxon>
        <taxon>Embryophyta</taxon>
        <taxon>Tracheophyta</taxon>
        <taxon>Spermatophyta</taxon>
        <taxon>Magnoliopsida</taxon>
        <taxon>eudicotyledons</taxon>
        <taxon>Gunneridae</taxon>
        <taxon>Pentapetalae</taxon>
        <taxon>asterids</taxon>
        <taxon>lamiids</taxon>
        <taxon>Lamiales</taxon>
        <taxon>Oleaceae</taxon>
        <taxon>Oleeae</taxon>
        <taxon>Olea</taxon>
    </lineage>
</organism>
<name>A0A8S0PWG9_OLEEU</name>
<dbReference type="GO" id="GO:0016887">
    <property type="term" value="F:ATP hydrolysis activity"/>
    <property type="evidence" value="ECO:0007669"/>
    <property type="project" value="InterPro"/>
</dbReference>
<dbReference type="InterPro" id="IPR045261">
    <property type="entry name" value="MORC_ATPase"/>
</dbReference>